<dbReference type="Pfam" id="PF00237">
    <property type="entry name" value="Ribosomal_L22"/>
    <property type="match status" value="1"/>
</dbReference>
<dbReference type="InterPro" id="IPR018260">
    <property type="entry name" value="Ribosomal_uL22_CS"/>
</dbReference>
<dbReference type="NCBIfam" id="TIGR01044">
    <property type="entry name" value="rplV_bact"/>
    <property type="match status" value="1"/>
</dbReference>
<comment type="function">
    <text evidence="10 13">This protein binds specifically to 23S rRNA; its binding is stimulated by other ribosomal proteins, e.g., L4, L17, and L20. It is important during the early stages of 50S assembly. It makes multiple contacts with different domains of the 23S rRNA in the assembled 50S subunit and ribosome.</text>
</comment>
<protein>
    <recommendedName>
        <fullName evidence="9 10">Large ribosomal subunit protein uL22</fullName>
    </recommendedName>
</protein>
<dbReference type="PANTHER" id="PTHR13501">
    <property type="entry name" value="CHLOROPLAST 50S RIBOSOMAL PROTEIN L22-RELATED"/>
    <property type="match status" value="1"/>
</dbReference>
<reference evidence="15" key="2">
    <citation type="journal article" date="2021" name="PeerJ">
        <title>Extensive microbial diversity within the chicken gut microbiome revealed by metagenomics and culture.</title>
        <authorList>
            <person name="Gilroy R."/>
            <person name="Ravi A."/>
            <person name="Getino M."/>
            <person name="Pursley I."/>
            <person name="Horton D.L."/>
            <person name="Alikhan N.F."/>
            <person name="Baker D."/>
            <person name="Gharbi K."/>
            <person name="Hall N."/>
            <person name="Watson M."/>
            <person name="Adriaenssens E.M."/>
            <person name="Foster-Nyarko E."/>
            <person name="Jarju S."/>
            <person name="Secka A."/>
            <person name="Antonio M."/>
            <person name="Oren A."/>
            <person name="Chaudhuri R.R."/>
            <person name="La Ragione R."/>
            <person name="Hildebrand F."/>
            <person name="Pallen M.J."/>
        </authorList>
    </citation>
    <scope>NUCLEOTIDE SEQUENCE</scope>
    <source>
        <strain evidence="15">CHK183-6373</strain>
    </source>
</reference>
<evidence type="ECO:0000256" key="10">
    <source>
        <dbReference type="HAMAP-Rule" id="MF_01331"/>
    </source>
</evidence>
<dbReference type="GO" id="GO:0003735">
    <property type="term" value="F:structural constituent of ribosome"/>
    <property type="evidence" value="ECO:0007669"/>
    <property type="project" value="InterPro"/>
</dbReference>
<comment type="function">
    <text evidence="8">This protein binds specifically to 23S rRNA; its binding is stimulated by other ribosomal proteins, e.g. L4, L17, and L20. It is important during the early stages of 50S assembly. It makes multiple contacts with different domains of the 23S rRNA in the assembled 50S subunit and ribosome.</text>
</comment>
<evidence type="ECO:0000256" key="6">
    <source>
        <dbReference type="ARBA" id="ARBA00022980"/>
    </source>
</evidence>
<dbReference type="HAMAP" id="MF_01331_B">
    <property type="entry name" value="Ribosomal_uL22_B"/>
    <property type="match status" value="1"/>
</dbReference>
<feature type="compositionally biased region" description="Basic and acidic residues" evidence="14">
    <location>
        <begin position="1"/>
        <end position="20"/>
    </location>
</feature>
<comment type="subunit">
    <text evidence="3 10 12">Part of the 50S ribosomal subunit.</text>
</comment>
<gene>
    <name evidence="10 15" type="primary">rplV</name>
    <name evidence="15" type="ORF">IAA64_01095</name>
</gene>
<dbReference type="Proteomes" id="UP000886884">
    <property type="component" value="Unassembled WGS sequence"/>
</dbReference>
<dbReference type="PROSITE" id="PS00464">
    <property type="entry name" value="RIBOSOMAL_L22"/>
    <property type="match status" value="1"/>
</dbReference>
<sequence>MATRVREKAAKRAEQRDTRPHATAKYVRISSRKVKIVIDLIRGKQVDDALAILMYTPKAAAPVVLKLLNSAIANAVNREDGAYDRENLYVAEIYANQGPTLKRWWARSHGRADMIHKRTSHITVVLDQK</sequence>
<keyword evidence="7 10" id="KW-0687">Ribonucleoprotein</keyword>
<reference evidence="15" key="1">
    <citation type="submission" date="2020-10" db="EMBL/GenBank/DDBJ databases">
        <authorList>
            <person name="Gilroy R."/>
        </authorList>
    </citation>
    <scope>NUCLEOTIDE SEQUENCE</scope>
    <source>
        <strain evidence="15">CHK183-6373</strain>
    </source>
</reference>
<evidence type="ECO:0000256" key="13">
    <source>
        <dbReference type="RuleBase" id="RU004008"/>
    </source>
</evidence>
<evidence type="ECO:0000256" key="1">
    <source>
        <dbReference type="ARBA" id="ARBA00003478"/>
    </source>
</evidence>
<evidence type="ECO:0000256" key="12">
    <source>
        <dbReference type="RuleBase" id="RU004006"/>
    </source>
</evidence>
<keyword evidence="5 10" id="KW-0694">RNA-binding</keyword>
<evidence type="ECO:0000256" key="7">
    <source>
        <dbReference type="ARBA" id="ARBA00023274"/>
    </source>
</evidence>
<dbReference type="GO" id="GO:0019843">
    <property type="term" value="F:rRNA binding"/>
    <property type="evidence" value="ECO:0007669"/>
    <property type="project" value="UniProtKB-UniRule"/>
</dbReference>
<dbReference type="Gene3D" id="3.90.470.10">
    <property type="entry name" value="Ribosomal protein L22/L17"/>
    <property type="match status" value="1"/>
</dbReference>
<dbReference type="InterPro" id="IPR001063">
    <property type="entry name" value="Ribosomal_uL22"/>
</dbReference>
<dbReference type="CDD" id="cd00336">
    <property type="entry name" value="Ribosomal_L22"/>
    <property type="match status" value="1"/>
</dbReference>
<dbReference type="GO" id="GO:0006412">
    <property type="term" value="P:translation"/>
    <property type="evidence" value="ECO:0007669"/>
    <property type="project" value="UniProtKB-UniRule"/>
</dbReference>
<evidence type="ECO:0000313" key="16">
    <source>
        <dbReference type="Proteomes" id="UP000886884"/>
    </source>
</evidence>
<keyword evidence="4 10" id="KW-0699">rRNA-binding</keyword>
<keyword evidence="6 10" id="KW-0689">Ribosomal protein</keyword>
<feature type="region of interest" description="Disordered" evidence="14">
    <location>
        <begin position="1"/>
        <end position="22"/>
    </location>
</feature>
<comment type="function">
    <text evidence="1 10">The globular domain of the protein is located near the polypeptide exit tunnel on the outside of the subunit, while an extended beta-hairpin is found that lines the wall of the exit tunnel in the center of the 70S ribosome.</text>
</comment>
<evidence type="ECO:0000313" key="15">
    <source>
        <dbReference type="EMBL" id="HIV26538.1"/>
    </source>
</evidence>
<name>A0A9D1P4M3_9FIRM</name>
<evidence type="ECO:0000256" key="3">
    <source>
        <dbReference type="ARBA" id="ARBA00011838"/>
    </source>
</evidence>
<dbReference type="AlphaFoldDB" id="A0A9D1P4M3"/>
<proteinExistence type="inferred from homology"/>
<dbReference type="InterPro" id="IPR047867">
    <property type="entry name" value="Ribosomal_uL22_bac/org-type"/>
</dbReference>
<dbReference type="SUPFAM" id="SSF54843">
    <property type="entry name" value="Ribosomal protein L22"/>
    <property type="match status" value="1"/>
</dbReference>
<organism evidence="15 16">
    <name type="scientific">Candidatus Ornithocaccomicrobium faecavium</name>
    <dbReference type="NCBI Taxonomy" id="2840890"/>
    <lineage>
        <taxon>Bacteria</taxon>
        <taxon>Bacillati</taxon>
        <taxon>Bacillota</taxon>
        <taxon>Clostridia</taxon>
        <taxon>Candidatus Ornithocaccomicrobium</taxon>
    </lineage>
</organism>
<evidence type="ECO:0000256" key="4">
    <source>
        <dbReference type="ARBA" id="ARBA00022730"/>
    </source>
</evidence>
<accession>A0A9D1P4M3</accession>
<evidence type="ECO:0000256" key="8">
    <source>
        <dbReference type="ARBA" id="ARBA00025084"/>
    </source>
</evidence>
<evidence type="ECO:0000256" key="9">
    <source>
        <dbReference type="ARBA" id="ARBA00035207"/>
    </source>
</evidence>
<evidence type="ECO:0000256" key="2">
    <source>
        <dbReference type="ARBA" id="ARBA00009451"/>
    </source>
</evidence>
<dbReference type="GO" id="GO:0022625">
    <property type="term" value="C:cytosolic large ribosomal subunit"/>
    <property type="evidence" value="ECO:0007669"/>
    <property type="project" value="TreeGrafter"/>
</dbReference>
<comment type="caution">
    <text evidence="15">The sequence shown here is derived from an EMBL/GenBank/DDBJ whole genome shotgun (WGS) entry which is preliminary data.</text>
</comment>
<evidence type="ECO:0000256" key="14">
    <source>
        <dbReference type="SAM" id="MobiDB-lite"/>
    </source>
</evidence>
<dbReference type="InterPro" id="IPR005727">
    <property type="entry name" value="Ribosomal_uL22_bac/chlpt-type"/>
</dbReference>
<evidence type="ECO:0000256" key="11">
    <source>
        <dbReference type="RuleBase" id="RU004005"/>
    </source>
</evidence>
<evidence type="ECO:0000256" key="5">
    <source>
        <dbReference type="ARBA" id="ARBA00022884"/>
    </source>
</evidence>
<dbReference type="EMBL" id="DVOT01000020">
    <property type="protein sequence ID" value="HIV26538.1"/>
    <property type="molecule type" value="Genomic_DNA"/>
</dbReference>
<dbReference type="PANTHER" id="PTHR13501:SF8">
    <property type="entry name" value="LARGE RIBOSOMAL SUBUNIT PROTEIN UL22M"/>
    <property type="match status" value="1"/>
</dbReference>
<comment type="similarity">
    <text evidence="2 10 11">Belongs to the universal ribosomal protein uL22 family.</text>
</comment>
<dbReference type="InterPro" id="IPR036394">
    <property type="entry name" value="Ribosomal_uL22_sf"/>
</dbReference>